<dbReference type="STRING" id="266749.SAMN05421876_11275"/>
<evidence type="ECO:0000256" key="1">
    <source>
        <dbReference type="SAM" id="MobiDB-lite"/>
    </source>
</evidence>
<evidence type="ECO:0000313" key="3">
    <source>
        <dbReference type="Proteomes" id="UP000031473"/>
    </source>
</evidence>
<dbReference type="RefSeq" id="WP_039353839.1">
    <property type="nucleotide sequence ID" value="NZ_FOLA01000012.1"/>
</dbReference>
<dbReference type="Proteomes" id="UP000031473">
    <property type="component" value="Unassembled WGS sequence"/>
</dbReference>
<gene>
    <name evidence="2" type="ORF">OA86_12530</name>
</gene>
<feature type="region of interest" description="Disordered" evidence="1">
    <location>
        <begin position="146"/>
        <end position="166"/>
    </location>
</feature>
<protein>
    <submittedName>
        <fullName evidence="2">Uncharacterized protein</fullName>
    </submittedName>
</protein>
<dbReference type="EMBL" id="JSYL01000010">
    <property type="protein sequence ID" value="KIA88168.1"/>
    <property type="molecule type" value="Genomic_DNA"/>
</dbReference>
<sequence>MKNFTIPKPCQENWEDMSPEEKGKFCGVCQKKVYDFTETPSLEIAKIYEQENRNICGRLKPDQTINYNRLQKFVVRMNLYINQHFSRFGLLISAVTFLFVLTGCEKKIVVQQQTLASAVGSDTTKPKMQPLGQGFPLGKLAPVKTDSSLINPQSKPKKKSLVQKPKKKVVSIPPPFVTGEIVMVDSANMHKN</sequence>
<evidence type="ECO:0000313" key="2">
    <source>
        <dbReference type="EMBL" id="KIA88168.1"/>
    </source>
</evidence>
<proteinExistence type="predicted"/>
<keyword evidence="3" id="KW-1185">Reference proteome</keyword>
<name>A0A0C1F8F5_9FLAO</name>
<feature type="compositionally biased region" description="Basic residues" evidence="1">
    <location>
        <begin position="155"/>
        <end position="166"/>
    </location>
</feature>
<reference evidence="2 3" key="1">
    <citation type="submission" date="2014-10" db="EMBL/GenBank/DDBJ databases">
        <title>Kaistella jeonii genome.</title>
        <authorList>
            <person name="Clayton J.T."/>
            <person name="Newman J.D."/>
        </authorList>
    </citation>
    <scope>NUCLEOTIDE SEQUENCE [LARGE SCALE GENOMIC DNA]</scope>
    <source>
        <strain evidence="2 3">DSM 17048</strain>
    </source>
</reference>
<dbReference type="AlphaFoldDB" id="A0A0C1F8F5"/>
<comment type="caution">
    <text evidence="2">The sequence shown here is derived from an EMBL/GenBank/DDBJ whole genome shotgun (WGS) entry which is preliminary data.</text>
</comment>
<organism evidence="2 3">
    <name type="scientific">Kaistella jeonii</name>
    <dbReference type="NCBI Taxonomy" id="266749"/>
    <lineage>
        <taxon>Bacteria</taxon>
        <taxon>Pseudomonadati</taxon>
        <taxon>Bacteroidota</taxon>
        <taxon>Flavobacteriia</taxon>
        <taxon>Flavobacteriales</taxon>
        <taxon>Weeksellaceae</taxon>
        <taxon>Chryseobacterium group</taxon>
        <taxon>Kaistella</taxon>
    </lineage>
</organism>
<accession>A0A0C1F8F5</accession>
<dbReference type="OrthoDB" id="7432683at2"/>